<sequence>MPAAPLLVFGAQVTGAAAAVGASVATAVGLGTVSTAVATAIGSGVISAGITAASGGDAGDILKSAVVSGGAGYVGGMAGGAAKGALPASTSQAVSNTVSAAAAGGASSATGALAYGASPGEALEAGLKGAAVGGLTQAGVEGVKAGSAQGTQKAGEARLKVPQQGQYERGAPIAEVPSQTGITNRVPTGGGVGLVADPSLLYSSRFAPSQPMREREGGGVEPAYQRAETLITPESLSAYTEPYRETRDFNPPALTRRQERLLSEGLELGLSETLRDRSTPSQPTPTTVYLGGTGGEPTPGSQALAQALRVDSGTTLFGSDKEGRRRPVWNVESLKLKDEMGA</sequence>
<protein>
    <submittedName>
        <fullName evidence="2">Uncharacterized protein</fullName>
    </submittedName>
</protein>
<reference evidence="2" key="1">
    <citation type="submission" date="2020-04" db="EMBL/GenBank/DDBJ databases">
        <authorList>
            <person name="Chiriac C."/>
            <person name="Salcher M."/>
            <person name="Ghai R."/>
            <person name="Kavagutti S V."/>
        </authorList>
    </citation>
    <scope>NUCLEOTIDE SEQUENCE</scope>
</reference>
<gene>
    <name evidence="2" type="ORF">UFOVP414_36</name>
    <name evidence="3" type="ORF">UFOVP687_20</name>
</gene>
<evidence type="ECO:0000256" key="1">
    <source>
        <dbReference type="SAM" id="MobiDB-lite"/>
    </source>
</evidence>
<feature type="region of interest" description="Disordered" evidence="1">
    <location>
        <begin position="271"/>
        <end position="301"/>
    </location>
</feature>
<evidence type="ECO:0000313" key="3">
    <source>
        <dbReference type="EMBL" id="CAB4157691.1"/>
    </source>
</evidence>
<dbReference type="EMBL" id="LR796665">
    <property type="protein sequence ID" value="CAB4157691.1"/>
    <property type="molecule type" value="Genomic_DNA"/>
</dbReference>
<proteinExistence type="predicted"/>
<accession>A0A6J5M7N6</accession>
<organism evidence="2">
    <name type="scientific">uncultured Caudovirales phage</name>
    <dbReference type="NCBI Taxonomy" id="2100421"/>
    <lineage>
        <taxon>Viruses</taxon>
        <taxon>Duplodnaviria</taxon>
        <taxon>Heunggongvirae</taxon>
        <taxon>Uroviricota</taxon>
        <taxon>Caudoviricetes</taxon>
        <taxon>Peduoviridae</taxon>
        <taxon>Maltschvirus</taxon>
        <taxon>Maltschvirus maltsch</taxon>
    </lineage>
</organism>
<evidence type="ECO:0000313" key="2">
    <source>
        <dbReference type="EMBL" id="CAB4141383.1"/>
    </source>
</evidence>
<name>A0A6J5M7N6_9CAUD</name>
<dbReference type="EMBL" id="LR796389">
    <property type="protein sequence ID" value="CAB4141383.1"/>
    <property type="molecule type" value="Genomic_DNA"/>
</dbReference>